<evidence type="ECO:0000256" key="6">
    <source>
        <dbReference type="ARBA" id="ARBA00023136"/>
    </source>
</evidence>
<keyword evidence="3" id="KW-1003">Cell membrane</keyword>
<dbReference type="PANTHER" id="PTHR30065">
    <property type="entry name" value="FLAGELLAR BIOSYNTHETIC PROTEIN FLIR"/>
    <property type="match status" value="1"/>
</dbReference>
<keyword evidence="4 7" id="KW-0812">Transmembrane</keyword>
<dbReference type="Pfam" id="PF01311">
    <property type="entry name" value="Bac_export_1"/>
    <property type="match status" value="1"/>
</dbReference>
<feature type="transmembrane region" description="Helical" evidence="7">
    <location>
        <begin position="120"/>
        <end position="140"/>
    </location>
</feature>
<feature type="transmembrane region" description="Helical" evidence="7">
    <location>
        <begin position="213"/>
        <end position="241"/>
    </location>
</feature>
<keyword evidence="8" id="KW-0966">Cell projection</keyword>
<dbReference type="GO" id="GO:0006605">
    <property type="term" value="P:protein targeting"/>
    <property type="evidence" value="ECO:0007669"/>
    <property type="project" value="InterPro"/>
</dbReference>
<dbReference type="PRINTS" id="PR00953">
    <property type="entry name" value="TYPE3IMRPROT"/>
</dbReference>
<dbReference type="AlphaFoldDB" id="A0A143DAU7"/>
<feature type="transmembrane region" description="Helical" evidence="7">
    <location>
        <begin position="42"/>
        <end position="60"/>
    </location>
</feature>
<dbReference type="Proteomes" id="UP000076066">
    <property type="component" value="Chromosome"/>
</dbReference>
<dbReference type="RefSeq" id="WP_066131753.1">
    <property type="nucleotide sequence ID" value="NZ_CP014525.1"/>
</dbReference>
<feature type="transmembrane region" description="Helical" evidence="7">
    <location>
        <begin position="12"/>
        <end position="35"/>
    </location>
</feature>
<evidence type="ECO:0000256" key="4">
    <source>
        <dbReference type="ARBA" id="ARBA00022692"/>
    </source>
</evidence>
<keyword evidence="8" id="KW-0282">Flagellum</keyword>
<evidence type="ECO:0000256" key="5">
    <source>
        <dbReference type="ARBA" id="ARBA00022989"/>
    </source>
</evidence>
<evidence type="ECO:0000313" key="9">
    <source>
        <dbReference type="Proteomes" id="UP000076066"/>
    </source>
</evidence>
<comment type="similarity">
    <text evidence="2">Belongs to the FliR/MopE/SpaR family.</text>
</comment>
<evidence type="ECO:0000256" key="3">
    <source>
        <dbReference type="ARBA" id="ARBA00022475"/>
    </source>
</evidence>
<sequence length="254" mass="27530">MTLSEFLGLNTFHLLLTFCRVGSMMVTMPGFSVGYFNVQARLLLGIGVTLVMAPVLGPVLPGLPATVGPLAFFIIIEVFYGIFLGLIGQAVTASIHLAGTSISQNSGLMNAMVFDPVTESQGALVIGMLTTIALVSIFVMDLHHLMLQALYHSYALFPVGQNPVAEDHLTTWLDILAKSFLLGLSMAMPFIVFGIVFQSSMGLMSRLSPQLNVFFVALPVQILFGLGVLWVTVPALMMWFLRHLEDVLMTFTAG</sequence>
<keyword evidence="5 7" id="KW-1133">Transmembrane helix</keyword>
<gene>
    <name evidence="8" type="ORF">AY555_00050</name>
</gene>
<keyword evidence="6 7" id="KW-0472">Membrane</keyword>
<keyword evidence="9" id="KW-1185">Reference proteome</keyword>
<evidence type="ECO:0000256" key="7">
    <source>
        <dbReference type="SAM" id="Phobius"/>
    </source>
</evidence>
<comment type="subcellular location">
    <subcellularLocation>
        <location evidence="1">Cell membrane</location>
        <topology evidence="1">Multi-pass membrane protein</topology>
    </subcellularLocation>
</comment>
<dbReference type="EMBL" id="CP014525">
    <property type="protein sequence ID" value="AMW33822.1"/>
    <property type="molecule type" value="Genomic_DNA"/>
</dbReference>
<evidence type="ECO:0000256" key="2">
    <source>
        <dbReference type="ARBA" id="ARBA00009772"/>
    </source>
</evidence>
<evidence type="ECO:0000313" key="8">
    <source>
        <dbReference type="EMBL" id="AMW33822.1"/>
    </source>
</evidence>
<feature type="transmembrane region" description="Helical" evidence="7">
    <location>
        <begin position="72"/>
        <end position="99"/>
    </location>
</feature>
<dbReference type="GeneID" id="53315555"/>
<dbReference type="OrthoDB" id="9779817at2"/>
<accession>A0A143DAU7</accession>
<dbReference type="PANTHER" id="PTHR30065:SF8">
    <property type="entry name" value="FLAGELLAR BIOSYNTHETIC PROTEIN FLIR"/>
    <property type="match status" value="1"/>
</dbReference>
<dbReference type="GO" id="GO:0005886">
    <property type="term" value="C:plasma membrane"/>
    <property type="evidence" value="ECO:0007669"/>
    <property type="project" value="UniProtKB-SubCell"/>
</dbReference>
<name>A0A143DAU7_9PROT</name>
<reference evidence="8 9" key="1">
    <citation type="submission" date="2016-02" db="EMBL/GenBank/DDBJ databases">
        <title>Complete Genome of H5569, the type strain of the newly described species Haematospirillium jordaniae.</title>
        <authorList>
            <person name="Nicholson A.C."/>
            <person name="Humrighouse B.W."/>
            <person name="Loparov V."/>
            <person name="McQuiston J.R."/>
        </authorList>
    </citation>
    <scope>NUCLEOTIDE SEQUENCE [LARGE SCALE GENOMIC DNA]</scope>
    <source>
        <strain evidence="8 9">H5569</strain>
    </source>
</reference>
<dbReference type="KEGG" id="hjo:AY555_00050"/>
<organism evidence="8 9">
    <name type="scientific">Haematospirillum jordaniae</name>
    <dbReference type="NCBI Taxonomy" id="1549855"/>
    <lineage>
        <taxon>Bacteria</taxon>
        <taxon>Pseudomonadati</taxon>
        <taxon>Pseudomonadota</taxon>
        <taxon>Alphaproteobacteria</taxon>
        <taxon>Rhodospirillales</taxon>
        <taxon>Novispirillaceae</taxon>
        <taxon>Haematospirillum</taxon>
    </lineage>
</organism>
<protein>
    <submittedName>
        <fullName evidence="8">Flagellar biosynthetic protein FliR</fullName>
    </submittedName>
</protein>
<proteinExistence type="inferred from homology"/>
<dbReference type="InterPro" id="IPR002010">
    <property type="entry name" value="T3SS_IM_R"/>
</dbReference>
<dbReference type="STRING" id="1549855.AY555_00050"/>
<evidence type="ECO:0000256" key="1">
    <source>
        <dbReference type="ARBA" id="ARBA00004651"/>
    </source>
</evidence>
<feature type="transmembrane region" description="Helical" evidence="7">
    <location>
        <begin position="180"/>
        <end position="201"/>
    </location>
</feature>
<keyword evidence="8" id="KW-0969">Cilium</keyword>